<dbReference type="Pfam" id="PF07156">
    <property type="entry name" value="Prenylcys_lyase"/>
    <property type="match status" value="1"/>
</dbReference>
<dbReference type="PIRSF" id="PIRSF036292">
    <property type="entry name" value="Prenylcysteine_oxidase"/>
    <property type="match status" value="1"/>
</dbReference>
<dbReference type="PANTHER" id="PTHR15944">
    <property type="entry name" value="FARNESYLCYSTEINE LYASE"/>
    <property type="match status" value="1"/>
</dbReference>
<dbReference type="Pfam" id="PF13450">
    <property type="entry name" value="NAD_binding_8"/>
    <property type="match status" value="1"/>
</dbReference>
<evidence type="ECO:0000256" key="3">
    <source>
        <dbReference type="ARBA" id="ARBA00022630"/>
    </source>
</evidence>
<evidence type="ECO:0000259" key="8">
    <source>
        <dbReference type="Pfam" id="PF07156"/>
    </source>
</evidence>
<dbReference type="InterPro" id="IPR036188">
    <property type="entry name" value="FAD/NAD-bd_sf"/>
</dbReference>
<keyword evidence="5" id="KW-0274">FAD</keyword>
<evidence type="ECO:0000313" key="9">
    <source>
        <dbReference type="EMBL" id="RSH90653.1"/>
    </source>
</evidence>
<evidence type="ECO:0000256" key="5">
    <source>
        <dbReference type="ARBA" id="ARBA00022827"/>
    </source>
</evidence>
<keyword evidence="7" id="KW-0325">Glycoprotein</keyword>
<keyword evidence="3" id="KW-0285">Flavoprotein</keyword>
<accession>A0A427YHU3</accession>
<feature type="domain" description="Prenylcysteine lyase" evidence="8">
    <location>
        <begin position="194"/>
        <end position="546"/>
    </location>
</feature>
<organism evidence="9 10">
    <name type="scientific">Saitozyma podzolica</name>
    <dbReference type="NCBI Taxonomy" id="1890683"/>
    <lineage>
        <taxon>Eukaryota</taxon>
        <taxon>Fungi</taxon>
        <taxon>Dikarya</taxon>
        <taxon>Basidiomycota</taxon>
        <taxon>Agaricomycotina</taxon>
        <taxon>Tremellomycetes</taxon>
        <taxon>Tremellales</taxon>
        <taxon>Trimorphomycetaceae</taxon>
        <taxon>Saitozyma</taxon>
    </lineage>
</organism>
<evidence type="ECO:0000256" key="2">
    <source>
        <dbReference type="ARBA" id="ARBA00009967"/>
    </source>
</evidence>
<keyword evidence="4" id="KW-0732">Signal</keyword>
<keyword evidence="6" id="KW-0560">Oxidoreductase</keyword>
<evidence type="ECO:0000256" key="1">
    <source>
        <dbReference type="ARBA" id="ARBA00001974"/>
    </source>
</evidence>
<dbReference type="STRING" id="1890683.A0A427YHU3"/>
<dbReference type="GO" id="GO:0001735">
    <property type="term" value="F:prenylcysteine oxidase activity"/>
    <property type="evidence" value="ECO:0007669"/>
    <property type="project" value="InterPro"/>
</dbReference>
<proteinExistence type="inferred from homology"/>
<evidence type="ECO:0000256" key="6">
    <source>
        <dbReference type="ARBA" id="ARBA00023002"/>
    </source>
</evidence>
<comment type="cofactor">
    <cofactor evidence="1">
        <name>FAD</name>
        <dbReference type="ChEBI" id="CHEBI:57692"/>
    </cofactor>
</comment>
<dbReference type="GO" id="GO:0030328">
    <property type="term" value="P:prenylcysteine catabolic process"/>
    <property type="evidence" value="ECO:0007669"/>
    <property type="project" value="InterPro"/>
</dbReference>
<evidence type="ECO:0000256" key="4">
    <source>
        <dbReference type="ARBA" id="ARBA00022729"/>
    </source>
</evidence>
<dbReference type="InterPro" id="IPR010795">
    <property type="entry name" value="Prenylcys_lyase"/>
</dbReference>
<dbReference type="Proteomes" id="UP000279259">
    <property type="component" value="Unassembled WGS sequence"/>
</dbReference>
<dbReference type="SUPFAM" id="SSF51905">
    <property type="entry name" value="FAD/NAD(P)-binding domain"/>
    <property type="match status" value="1"/>
</dbReference>
<name>A0A427YHU3_9TREE</name>
<dbReference type="EMBL" id="RSCD01000010">
    <property type="protein sequence ID" value="RSH90653.1"/>
    <property type="molecule type" value="Genomic_DNA"/>
</dbReference>
<dbReference type="OrthoDB" id="437369at2759"/>
<evidence type="ECO:0000256" key="7">
    <source>
        <dbReference type="ARBA" id="ARBA00023180"/>
    </source>
</evidence>
<dbReference type="AlphaFoldDB" id="A0A427YHU3"/>
<sequence>MVLDGLRQRAADSGRSRLAIVVVLFLSLTLLLSQPFHFRSSGYFPPTVEAEELQYPVSSHDGAINQLRPKRIAIVGAGASGSATAFFLRRAARVMAERIGVPEEKLVGDIVVFDKEGYIGGRSTTVHPHGDPNLRPVELGASIFVEANRHMVKAAKLFNLTIVDPDFGESGVGIWDGEEFLYITSLSKSLFSGWWDALSAAWRYGPLSPYRTSSAVGSMLKKFSNFYNPKWLIKHGAARSIEEFIDRVELGRDLTTVKGDEWALKTVGVSEKWMGEIMEGSTRVNYASDMDMIHALGASVSMATGGAKAVQGGNWRIFEAMLKNASATMHLGTTVTDIRPYLDESGERMFQIVTNISTKDIDQPFDNVFFAAPWHSSPLAKDFTLPLETDIPRQRYVRLHVTYFATTRRRPDPSFFGLPNTTTLPTTILTTGYTARQSKNRPPPRFQSITWHGETYPGSGEYTVKVFSLTYLKDSIIRSIIGGDEPTWLLRKEWDSYPPLRPISSYAPVEPVKGVQYLAALEPWISTMETQTLSGREAVARVVEEWWGLGMGECRGGADAWDWSCAKYS</sequence>
<evidence type="ECO:0000313" key="10">
    <source>
        <dbReference type="Proteomes" id="UP000279259"/>
    </source>
</evidence>
<comment type="caution">
    <text evidence="9">The sequence shown here is derived from an EMBL/GenBank/DDBJ whole genome shotgun (WGS) entry which is preliminary data.</text>
</comment>
<dbReference type="PANTHER" id="PTHR15944:SF0">
    <property type="entry name" value="PRENYLCYSTEINE LYASE DOMAIN-CONTAINING PROTEIN"/>
    <property type="match status" value="1"/>
</dbReference>
<gene>
    <name evidence="9" type="ORF">EHS25_001258</name>
</gene>
<protein>
    <recommendedName>
        <fullName evidence="8">Prenylcysteine lyase domain-containing protein</fullName>
    </recommendedName>
</protein>
<keyword evidence="10" id="KW-1185">Reference proteome</keyword>
<dbReference type="GO" id="GO:0030327">
    <property type="term" value="P:prenylated protein catabolic process"/>
    <property type="evidence" value="ECO:0007669"/>
    <property type="project" value="TreeGrafter"/>
</dbReference>
<reference evidence="9 10" key="1">
    <citation type="submission" date="2018-11" db="EMBL/GenBank/DDBJ databases">
        <title>Genome sequence of Saitozyma podzolica DSM 27192.</title>
        <authorList>
            <person name="Aliyu H."/>
            <person name="Gorte O."/>
            <person name="Ochsenreither K."/>
        </authorList>
    </citation>
    <scope>NUCLEOTIDE SEQUENCE [LARGE SCALE GENOMIC DNA]</scope>
    <source>
        <strain evidence="9 10">DSM 27192</strain>
    </source>
</reference>
<comment type="similarity">
    <text evidence="2">Belongs to the prenylcysteine oxidase family.</text>
</comment>
<dbReference type="InterPro" id="IPR017046">
    <property type="entry name" value="Prenylcysteine_Oxase1"/>
</dbReference>
<dbReference type="Gene3D" id="3.50.50.60">
    <property type="entry name" value="FAD/NAD(P)-binding domain"/>
    <property type="match status" value="1"/>
</dbReference>